<dbReference type="AlphaFoldDB" id="A0A9D3X0L4"/>
<dbReference type="PANTHER" id="PTHR16677:SF1">
    <property type="entry name" value="HEMATOPOIETIC PROGENITOR CELL ANTIGEN CD34"/>
    <property type="match status" value="1"/>
</dbReference>
<evidence type="ECO:0000256" key="4">
    <source>
        <dbReference type="ARBA" id="ARBA00022889"/>
    </source>
</evidence>
<keyword evidence="5 9" id="KW-1133">Transmembrane helix</keyword>
<evidence type="ECO:0000256" key="6">
    <source>
        <dbReference type="ARBA" id="ARBA00023136"/>
    </source>
</evidence>
<keyword evidence="4" id="KW-0130">Cell adhesion</keyword>
<keyword evidence="2 9" id="KW-0812">Transmembrane</keyword>
<keyword evidence="11" id="KW-1185">Reference proteome</keyword>
<proteinExistence type="predicted"/>
<keyword evidence="3" id="KW-0732">Signal</keyword>
<evidence type="ECO:0000256" key="5">
    <source>
        <dbReference type="ARBA" id="ARBA00022989"/>
    </source>
</evidence>
<feature type="compositionally biased region" description="Polar residues" evidence="8">
    <location>
        <begin position="339"/>
        <end position="354"/>
    </location>
</feature>
<dbReference type="Proteomes" id="UP000827986">
    <property type="component" value="Unassembled WGS sequence"/>
</dbReference>
<feature type="region of interest" description="Disordered" evidence="8">
    <location>
        <begin position="71"/>
        <end position="128"/>
    </location>
</feature>
<dbReference type="Pfam" id="PF06365">
    <property type="entry name" value="CD34_antigen"/>
    <property type="match status" value="1"/>
</dbReference>
<dbReference type="InterPro" id="IPR008083">
    <property type="entry name" value="CD34"/>
</dbReference>
<feature type="compositionally biased region" description="Polar residues" evidence="8">
    <location>
        <begin position="83"/>
        <end position="128"/>
    </location>
</feature>
<sequence length="394" mass="42437">MLLLGSLKAMKRKQLFWTMFYILSLMDTKVSGETNHSSSATTSPSAMNATITSVTPAMTAVTLTEMMVSLEPKNISPTPEGKASTTEMTKVTEDTSPATSAGPTQTHTDVSDQSASVKTSPDLQLNTSHAPFSTTAQATTLEMVSTATTLEMVSTTVLTEQTSHSAIAGPLPSSSMEPSYTFACKNIKHVKNPRVICLHLSEPDTCDNFLKTKGANLSKVICDTTPSYNHFSSPPCHIELAKSEVDPSCMLLIQAGVKDADAIEKVLQGQTSDLVKIGIKSHKLESIGRHQNIPRNTLIALVTSGLLLAFLSLAGYFLMKRRSWSPRGERLDEDLYYTENGSQGNTGITVASQEQSERQEKPNLNRGAQKNGTGQASSKNGHSAKQHIVADTEL</sequence>
<dbReference type="EMBL" id="JAHDVG010000483">
    <property type="protein sequence ID" value="KAH1170636.1"/>
    <property type="molecule type" value="Genomic_DNA"/>
</dbReference>
<dbReference type="InterPro" id="IPR013836">
    <property type="entry name" value="CD34/Podocalyxin"/>
</dbReference>
<protein>
    <recommendedName>
        <fullName evidence="12">Hematopoietic progenitor cell antigen CD34</fullName>
    </recommendedName>
</protein>
<gene>
    <name evidence="10" type="ORF">KIL84_006254</name>
</gene>
<evidence type="ECO:0000256" key="8">
    <source>
        <dbReference type="SAM" id="MobiDB-lite"/>
    </source>
</evidence>
<dbReference type="PRINTS" id="PR01700">
    <property type="entry name" value="CD34ANTIGEN"/>
</dbReference>
<feature type="compositionally biased region" description="Polar residues" evidence="8">
    <location>
        <begin position="366"/>
        <end position="383"/>
    </location>
</feature>
<evidence type="ECO:0000313" key="11">
    <source>
        <dbReference type="Proteomes" id="UP000827986"/>
    </source>
</evidence>
<evidence type="ECO:0008006" key="12">
    <source>
        <dbReference type="Google" id="ProtNLM"/>
    </source>
</evidence>
<feature type="region of interest" description="Disordered" evidence="8">
    <location>
        <begin position="336"/>
        <end position="394"/>
    </location>
</feature>
<comment type="subcellular location">
    <subcellularLocation>
        <location evidence="1">Membrane</location>
        <topology evidence="1">Single-pass type I membrane protein</topology>
    </subcellularLocation>
</comment>
<evidence type="ECO:0000256" key="7">
    <source>
        <dbReference type="ARBA" id="ARBA00023180"/>
    </source>
</evidence>
<evidence type="ECO:0000256" key="1">
    <source>
        <dbReference type="ARBA" id="ARBA00004479"/>
    </source>
</evidence>
<evidence type="ECO:0000256" key="3">
    <source>
        <dbReference type="ARBA" id="ARBA00022729"/>
    </source>
</evidence>
<accession>A0A9D3X0L4</accession>
<dbReference type="GO" id="GO:0007160">
    <property type="term" value="P:cell-matrix adhesion"/>
    <property type="evidence" value="ECO:0007669"/>
    <property type="project" value="TreeGrafter"/>
</dbReference>
<keyword evidence="7" id="KW-0325">Glycoprotein</keyword>
<feature type="transmembrane region" description="Helical" evidence="9">
    <location>
        <begin position="298"/>
        <end position="319"/>
    </location>
</feature>
<dbReference type="OrthoDB" id="8945512at2759"/>
<name>A0A9D3X0L4_9SAUR</name>
<reference evidence="10" key="1">
    <citation type="submission" date="2021-09" db="EMBL/GenBank/DDBJ databases">
        <title>The genome of Mauremys mutica provides insights into the evolution of semi-aquatic lifestyle.</title>
        <authorList>
            <person name="Gong S."/>
            <person name="Gao Y."/>
        </authorList>
    </citation>
    <scope>NUCLEOTIDE SEQUENCE</scope>
    <source>
        <strain evidence="10">MM-2020</strain>
        <tissue evidence="10">Muscle</tissue>
    </source>
</reference>
<keyword evidence="6 9" id="KW-0472">Membrane</keyword>
<evidence type="ECO:0000256" key="2">
    <source>
        <dbReference type="ARBA" id="ARBA00022692"/>
    </source>
</evidence>
<dbReference type="PANTHER" id="PTHR16677">
    <property type="entry name" value="HEMATOPOIETIC PROGENITOR CELL ANTIGEN CD34"/>
    <property type="match status" value="1"/>
</dbReference>
<evidence type="ECO:0000313" key="10">
    <source>
        <dbReference type="EMBL" id="KAH1170636.1"/>
    </source>
</evidence>
<organism evidence="10 11">
    <name type="scientific">Mauremys mutica</name>
    <name type="common">yellowpond turtle</name>
    <dbReference type="NCBI Taxonomy" id="74926"/>
    <lineage>
        <taxon>Eukaryota</taxon>
        <taxon>Metazoa</taxon>
        <taxon>Chordata</taxon>
        <taxon>Craniata</taxon>
        <taxon>Vertebrata</taxon>
        <taxon>Euteleostomi</taxon>
        <taxon>Archelosauria</taxon>
        <taxon>Testudinata</taxon>
        <taxon>Testudines</taxon>
        <taxon>Cryptodira</taxon>
        <taxon>Durocryptodira</taxon>
        <taxon>Testudinoidea</taxon>
        <taxon>Geoemydidae</taxon>
        <taxon>Geoemydinae</taxon>
        <taxon>Mauremys</taxon>
    </lineage>
</organism>
<comment type="caution">
    <text evidence="10">The sequence shown here is derived from an EMBL/GenBank/DDBJ whole genome shotgun (WGS) entry which is preliminary data.</text>
</comment>
<dbReference type="GO" id="GO:0005886">
    <property type="term" value="C:plasma membrane"/>
    <property type="evidence" value="ECO:0007669"/>
    <property type="project" value="UniProtKB-ARBA"/>
</dbReference>
<evidence type="ECO:0000256" key="9">
    <source>
        <dbReference type="SAM" id="Phobius"/>
    </source>
</evidence>